<organism evidence="1 2">
    <name type="scientific">Flavilitoribacter nigricans (strain ATCC 23147 / DSM 23189 / NBRC 102662 / NCIMB 1420 / SS-2)</name>
    <name type="common">Lewinella nigricans</name>
    <dbReference type="NCBI Taxonomy" id="1122177"/>
    <lineage>
        <taxon>Bacteria</taxon>
        <taxon>Pseudomonadati</taxon>
        <taxon>Bacteroidota</taxon>
        <taxon>Saprospiria</taxon>
        <taxon>Saprospirales</taxon>
        <taxon>Lewinellaceae</taxon>
        <taxon>Flavilitoribacter</taxon>
    </lineage>
</organism>
<dbReference type="PANTHER" id="PTHR38471">
    <property type="entry name" value="FOUR HELIX BUNDLE PROTEIN"/>
    <property type="match status" value="1"/>
</dbReference>
<evidence type="ECO:0000313" key="2">
    <source>
        <dbReference type="Proteomes" id="UP000223913"/>
    </source>
</evidence>
<keyword evidence="2" id="KW-1185">Reference proteome</keyword>
<accession>A0A2D0N0N6</accession>
<name>A0A2D0N0N6_FLAN2</name>
<dbReference type="OrthoDB" id="9811959at2"/>
<dbReference type="Gene3D" id="1.20.1440.60">
    <property type="entry name" value="23S rRNA-intervening sequence"/>
    <property type="match status" value="1"/>
</dbReference>
<sequence>MKQKIRAHHDLEVYQMAFKMAMNIFTITKSFPKEETYSMTDQLRRSSRSVCANIAEGFRKRRYKAAMIAKYSDAETEAAETQVWRDFAYHCQYLDQKNYQDLKQQYDYIIGKIITIINSPDQWVIK</sequence>
<dbReference type="CDD" id="cd16377">
    <property type="entry name" value="23S_rRNA_IVP_like"/>
    <property type="match status" value="1"/>
</dbReference>
<dbReference type="EMBL" id="PDUD01000045">
    <property type="protein sequence ID" value="PHN02074.1"/>
    <property type="molecule type" value="Genomic_DNA"/>
</dbReference>
<proteinExistence type="predicted"/>
<dbReference type="RefSeq" id="WP_099154567.1">
    <property type="nucleotide sequence ID" value="NZ_PDUD01000045.1"/>
</dbReference>
<dbReference type="SUPFAM" id="SSF158446">
    <property type="entry name" value="IVS-encoded protein-like"/>
    <property type="match status" value="1"/>
</dbReference>
<gene>
    <name evidence="1" type="ORF">CRP01_34135</name>
</gene>
<evidence type="ECO:0000313" key="1">
    <source>
        <dbReference type="EMBL" id="PHN02074.1"/>
    </source>
</evidence>
<dbReference type="AlphaFoldDB" id="A0A2D0N0N6"/>
<reference evidence="1 2" key="1">
    <citation type="submission" date="2017-10" db="EMBL/GenBank/DDBJ databases">
        <title>The draft genome sequence of Lewinella nigricans NBRC 102662.</title>
        <authorList>
            <person name="Wang K."/>
        </authorList>
    </citation>
    <scope>NUCLEOTIDE SEQUENCE [LARGE SCALE GENOMIC DNA]</scope>
    <source>
        <strain evidence="1 2">NBRC 102662</strain>
    </source>
</reference>
<dbReference type="Pfam" id="PF05635">
    <property type="entry name" value="23S_rRNA_IVP"/>
    <property type="match status" value="1"/>
</dbReference>
<dbReference type="NCBIfam" id="TIGR02436">
    <property type="entry name" value="four helix bundle protein"/>
    <property type="match status" value="1"/>
</dbReference>
<comment type="caution">
    <text evidence="1">The sequence shown here is derived from an EMBL/GenBank/DDBJ whole genome shotgun (WGS) entry which is preliminary data.</text>
</comment>
<dbReference type="InterPro" id="IPR036583">
    <property type="entry name" value="23S_rRNA_IVS_sf"/>
</dbReference>
<dbReference type="Proteomes" id="UP000223913">
    <property type="component" value="Unassembled WGS sequence"/>
</dbReference>
<dbReference type="PANTHER" id="PTHR38471:SF2">
    <property type="entry name" value="FOUR HELIX BUNDLE PROTEIN"/>
    <property type="match status" value="1"/>
</dbReference>
<dbReference type="InterPro" id="IPR012657">
    <property type="entry name" value="23S_rRNA-intervening_sequence"/>
</dbReference>
<protein>
    <submittedName>
        <fullName evidence="1">Four helix bundle protein</fullName>
    </submittedName>
</protein>